<gene>
    <name evidence="2" type="ORF">CRG98_022437</name>
</gene>
<dbReference type="EMBL" id="PGOL01001531">
    <property type="protein sequence ID" value="PKI57147.1"/>
    <property type="molecule type" value="Genomic_DNA"/>
</dbReference>
<proteinExistence type="predicted"/>
<evidence type="ECO:0000313" key="3">
    <source>
        <dbReference type="Proteomes" id="UP000233551"/>
    </source>
</evidence>
<protein>
    <submittedName>
        <fullName evidence="2">Uncharacterized protein</fullName>
    </submittedName>
</protein>
<feature type="region of interest" description="Disordered" evidence="1">
    <location>
        <begin position="1"/>
        <end position="30"/>
    </location>
</feature>
<reference evidence="2 3" key="1">
    <citation type="submission" date="2017-11" db="EMBL/GenBank/DDBJ databases">
        <title>De-novo sequencing of pomegranate (Punica granatum L.) genome.</title>
        <authorList>
            <person name="Akparov Z."/>
            <person name="Amiraslanov A."/>
            <person name="Hajiyeva S."/>
            <person name="Abbasov M."/>
            <person name="Kaur K."/>
            <person name="Hamwieh A."/>
            <person name="Solovyev V."/>
            <person name="Salamov A."/>
            <person name="Braich B."/>
            <person name="Kosarev P."/>
            <person name="Mahmoud A."/>
            <person name="Hajiyev E."/>
            <person name="Babayeva S."/>
            <person name="Izzatullayeva V."/>
            <person name="Mammadov A."/>
            <person name="Mammadov A."/>
            <person name="Sharifova S."/>
            <person name="Ojaghi J."/>
            <person name="Eynullazada K."/>
            <person name="Bayramov B."/>
            <person name="Abdulazimova A."/>
            <person name="Shahmuradov I."/>
        </authorList>
    </citation>
    <scope>NUCLEOTIDE SEQUENCE [LARGE SCALE GENOMIC DNA]</scope>
    <source>
        <strain evidence="3">cv. AG2017</strain>
        <tissue evidence="2">Leaf</tissue>
    </source>
</reference>
<comment type="caution">
    <text evidence="2">The sequence shown here is derived from an EMBL/GenBank/DDBJ whole genome shotgun (WGS) entry which is preliminary data.</text>
</comment>
<organism evidence="2 3">
    <name type="scientific">Punica granatum</name>
    <name type="common">Pomegranate</name>
    <dbReference type="NCBI Taxonomy" id="22663"/>
    <lineage>
        <taxon>Eukaryota</taxon>
        <taxon>Viridiplantae</taxon>
        <taxon>Streptophyta</taxon>
        <taxon>Embryophyta</taxon>
        <taxon>Tracheophyta</taxon>
        <taxon>Spermatophyta</taxon>
        <taxon>Magnoliopsida</taxon>
        <taxon>eudicotyledons</taxon>
        <taxon>Gunneridae</taxon>
        <taxon>Pentapetalae</taxon>
        <taxon>rosids</taxon>
        <taxon>malvids</taxon>
        <taxon>Myrtales</taxon>
        <taxon>Lythraceae</taxon>
        <taxon>Punica</taxon>
    </lineage>
</organism>
<keyword evidence="3" id="KW-1185">Reference proteome</keyword>
<evidence type="ECO:0000256" key="1">
    <source>
        <dbReference type="SAM" id="MobiDB-lite"/>
    </source>
</evidence>
<evidence type="ECO:0000313" key="2">
    <source>
        <dbReference type="EMBL" id="PKI57147.1"/>
    </source>
</evidence>
<dbReference type="AlphaFoldDB" id="A0A2I0JLN3"/>
<sequence length="93" mass="10448">MYTRSNAPHRLSRVQRPFTPSARNPSAESGLASTYCFAPSSVYVDDSDREGKYWPNMTRELDRSHVYQKNRTTLLLSDGSVGPDSRLSEPALP</sequence>
<dbReference type="Proteomes" id="UP000233551">
    <property type="component" value="Unassembled WGS sequence"/>
</dbReference>
<accession>A0A2I0JLN3</accession>
<name>A0A2I0JLN3_PUNGR</name>